<dbReference type="PaxDb" id="39947-A0A0P0WWA4"/>
<reference evidence="3" key="1">
    <citation type="journal article" date="2005" name="Nature">
        <title>The map-based sequence of the rice genome.</title>
        <authorList>
            <consortium name="International rice genome sequencing project (IRGSP)"/>
            <person name="Matsumoto T."/>
            <person name="Wu J."/>
            <person name="Kanamori H."/>
            <person name="Katayose Y."/>
            <person name="Fujisawa M."/>
            <person name="Namiki N."/>
            <person name="Mizuno H."/>
            <person name="Yamamoto K."/>
            <person name="Antonio B.A."/>
            <person name="Baba T."/>
            <person name="Sakata K."/>
            <person name="Nagamura Y."/>
            <person name="Aoki H."/>
            <person name="Arikawa K."/>
            <person name="Arita K."/>
            <person name="Bito T."/>
            <person name="Chiden Y."/>
            <person name="Fujitsuka N."/>
            <person name="Fukunaka R."/>
            <person name="Hamada M."/>
            <person name="Harada C."/>
            <person name="Hayashi A."/>
            <person name="Hijishita S."/>
            <person name="Honda M."/>
            <person name="Hosokawa S."/>
            <person name="Ichikawa Y."/>
            <person name="Idonuma A."/>
            <person name="Iijima M."/>
            <person name="Ikeda M."/>
            <person name="Ikeno M."/>
            <person name="Ito K."/>
            <person name="Ito S."/>
            <person name="Ito T."/>
            <person name="Ito Y."/>
            <person name="Ito Y."/>
            <person name="Iwabuchi A."/>
            <person name="Kamiya K."/>
            <person name="Karasawa W."/>
            <person name="Kurita K."/>
            <person name="Katagiri S."/>
            <person name="Kikuta A."/>
            <person name="Kobayashi H."/>
            <person name="Kobayashi N."/>
            <person name="Machita K."/>
            <person name="Maehara T."/>
            <person name="Masukawa M."/>
            <person name="Mizubayashi T."/>
            <person name="Mukai Y."/>
            <person name="Nagasaki H."/>
            <person name="Nagata Y."/>
            <person name="Naito S."/>
            <person name="Nakashima M."/>
            <person name="Nakama Y."/>
            <person name="Nakamichi Y."/>
            <person name="Nakamura M."/>
            <person name="Meguro A."/>
            <person name="Negishi M."/>
            <person name="Ohta I."/>
            <person name="Ohta T."/>
            <person name="Okamoto M."/>
            <person name="Ono N."/>
            <person name="Saji S."/>
            <person name="Sakaguchi M."/>
            <person name="Sakai K."/>
            <person name="Shibata M."/>
            <person name="Shimokawa T."/>
            <person name="Song J."/>
            <person name="Takazaki Y."/>
            <person name="Terasawa K."/>
            <person name="Tsugane M."/>
            <person name="Tsuji K."/>
            <person name="Ueda S."/>
            <person name="Waki K."/>
            <person name="Yamagata H."/>
            <person name="Yamamoto M."/>
            <person name="Yamamoto S."/>
            <person name="Yamane H."/>
            <person name="Yoshiki S."/>
            <person name="Yoshihara R."/>
            <person name="Yukawa K."/>
            <person name="Zhong H."/>
            <person name="Yano M."/>
            <person name="Yuan Q."/>
            <person name="Ouyang S."/>
            <person name="Liu J."/>
            <person name="Jones K.M."/>
            <person name="Gansberger K."/>
            <person name="Moffat K."/>
            <person name="Hill J."/>
            <person name="Bera J."/>
            <person name="Fadrosh D."/>
            <person name="Jin S."/>
            <person name="Johri S."/>
            <person name="Kim M."/>
            <person name="Overton L."/>
            <person name="Reardon M."/>
            <person name="Tsitrin T."/>
            <person name="Vuong H."/>
            <person name="Weaver B."/>
            <person name="Ciecko A."/>
            <person name="Tallon L."/>
            <person name="Jackson J."/>
            <person name="Pai G."/>
            <person name="Aken S.V."/>
            <person name="Utterback T."/>
            <person name="Reidmuller S."/>
            <person name="Feldblyum T."/>
            <person name="Hsiao J."/>
            <person name="Zismann V."/>
            <person name="Iobst S."/>
            <person name="de Vazeille A.R."/>
            <person name="Buell C.R."/>
            <person name="Ying K."/>
            <person name="Li Y."/>
            <person name="Lu T."/>
            <person name="Huang Y."/>
            <person name="Zhao Q."/>
            <person name="Feng Q."/>
            <person name="Zhang L."/>
            <person name="Zhu J."/>
            <person name="Weng Q."/>
            <person name="Mu J."/>
            <person name="Lu Y."/>
            <person name="Fan D."/>
            <person name="Liu Y."/>
            <person name="Guan J."/>
            <person name="Zhang Y."/>
            <person name="Yu S."/>
            <person name="Liu X."/>
            <person name="Zhang Y."/>
            <person name="Hong G."/>
            <person name="Han B."/>
            <person name="Choisne N."/>
            <person name="Demange N."/>
            <person name="Orjeda G."/>
            <person name="Samain S."/>
            <person name="Cattolico L."/>
            <person name="Pelletier E."/>
            <person name="Couloux A."/>
            <person name="Segurens B."/>
            <person name="Wincker P."/>
            <person name="D'Hont A."/>
            <person name="Scarpelli C."/>
            <person name="Weissenbach J."/>
            <person name="Salanoubat M."/>
            <person name="Quetier F."/>
            <person name="Yu Y."/>
            <person name="Kim H.R."/>
            <person name="Rambo T."/>
            <person name="Currie J."/>
            <person name="Collura K."/>
            <person name="Luo M."/>
            <person name="Yang T."/>
            <person name="Ammiraju J.S.S."/>
            <person name="Engler F."/>
            <person name="Soderlund C."/>
            <person name="Wing R.A."/>
            <person name="Palmer L.E."/>
            <person name="de la Bastide M."/>
            <person name="Spiegel L."/>
            <person name="Nascimento L."/>
            <person name="Zutavern T."/>
            <person name="O'Shaughnessy A."/>
            <person name="Dike S."/>
            <person name="Dedhia N."/>
            <person name="Preston R."/>
            <person name="Balija V."/>
            <person name="McCombie W.R."/>
            <person name="Chow T."/>
            <person name="Chen H."/>
            <person name="Chung M."/>
            <person name="Chen C."/>
            <person name="Shaw J."/>
            <person name="Wu H."/>
            <person name="Hsiao K."/>
            <person name="Chao Y."/>
            <person name="Chu M."/>
            <person name="Cheng C."/>
            <person name="Hour A."/>
            <person name="Lee P."/>
            <person name="Lin S."/>
            <person name="Lin Y."/>
            <person name="Liou J."/>
            <person name="Liu S."/>
            <person name="Hsing Y."/>
            <person name="Raghuvanshi S."/>
            <person name="Mohanty A."/>
            <person name="Bharti A.K."/>
            <person name="Gaur A."/>
            <person name="Gupta V."/>
            <person name="Kumar D."/>
            <person name="Ravi V."/>
            <person name="Vij S."/>
            <person name="Kapur A."/>
            <person name="Khurana P."/>
            <person name="Khurana P."/>
            <person name="Khurana J.P."/>
            <person name="Tyagi A.K."/>
            <person name="Gaikwad K."/>
            <person name="Singh A."/>
            <person name="Dalal V."/>
            <person name="Srivastava S."/>
            <person name="Dixit A."/>
            <person name="Pal A.K."/>
            <person name="Ghazi I.A."/>
            <person name="Yadav M."/>
            <person name="Pandit A."/>
            <person name="Bhargava A."/>
            <person name="Sureshbabu K."/>
            <person name="Batra K."/>
            <person name="Sharma T.R."/>
            <person name="Mohapatra T."/>
            <person name="Singh N.K."/>
            <person name="Messing J."/>
            <person name="Nelson A.B."/>
            <person name="Fuks G."/>
            <person name="Kavchok S."/>
            <person name="Keizer G."/>
            <person name="Linton E."/>
            <person name="Llaca V."/>
            <person name="Song R."/>
            <person name="Tanyolac B."/>
            <person name="Young S."/>
            <person name="Ho-Il K."/>
            <person name="Hahn J.H."/>
            <person name="Sangsakoo G."/>
            <person name="Vanavichit A."/>
            <person name="de Mattos Luiz.A.T."/>
            <person name="Zimmer P.D."/>
            <person name="Malone G."/>
            <person name="Dellagostin O."/>
            <person name="de Oliveira A.C."/>
            <person name="Bevan M."/>
            <person name="Bancroft I."/>
            <person name="Minx P."/>
            <person name="Cordum H."/>
            <person name="Wilson R."/>
            <person name="Cheng Z."/>
            <person name="Jin W."/>
            <person name="Jiang J."/>
            <person name="Leong S.A."/>
            <person name="Iwama H."/>
            <person name="Gojobori T."/>
            <person name="Itoh T."/>
            <person name="Niimura Y."/>
            <person name="Fujii Y."/>
            <person name="Habara T."/>
            <person name="Sakai H."/>
            <person name="Sato Y."/>
            <person name="Wilson G."/>
            <person name="Kumar K."/>
            <person name="McCouch S."/>
            <person name="Juretic N."/>
            <person name="Hoen D."/>
            <person name="Wright S."/>
            <person name="Bruskiewich R."/>
            <person name="Bureau T."/>
            <person name="Miyao A."/>
            <person name="Hirochika H."/>
            <person name="Nishikawa T."/>
            <person name="Kadowaki K."/>
            <person name="Sugiura M."/>
            <person name="Burr B."/>
            <person name="Sasaki T."/>
        </authorList>
    </citation>
    <scope>NUCLEOTIDE SEQUENCE [LARGE SCALE GENOMIC DNA]</scope>
    <source>
        <strain evidence="3">cv. Nipponbare</strain>
    </source>
</reference>
<organism evidence="2 3">
    <name type="scientific">Oryza sativa subsp. japonica</name>
    <name type="common">Rice</name>
    <dbReference type="NCBI Taxonomy" id="39947"/>
    <lineage>
        <taxon>Eukaryota</taxon>
        <taxon>Viridiplantae</taxon>
        <taxon>Streptophyta</taxon>
        <taxon>Embryophyta</taxon>
        <taxon>Tracheophyta</taxon>
        <taxon>Spermatophyta</taxon>
        <taxon>Magnoliopsida</taxon>
        <taxon>Liliopsida</taxon>
        <taxon>Poales</taxon>
        <taxon>Poaceae</taxon>
        <taxon>BOP clade</taxon>
        <taxon>Oryzoideae</taxon>
        <taxon>Oryzeae</taxon>
        <taxon>Oryzinae</taxon>
        <taxon>Oryza</taxon>
        <taxon>Oryza sativa</taxon>
    </lineage>
</organism>
<feature type="region of interest" description="Disordered" evidence="1">
    <location>
        <begin position="119"/>
        <end position="138"/>
    </location>
</feature>
<dbReference type="AlphaFoldDB" id="A0A0P0WWA4"/>
<dbReference type="EMBL" id="AP014962">
    <property type="protein sequence ID" value="BAS97506.1"/>
    <property type="molecule type" value="Genomic_DNA"/>
</dbReference>
<keyword evidence="3" id="KW-1185">Reference proteome</keyword>
<accession>A0A0P0WWA4</accession>
<evidence type="ECO:0000313" key="3">
    <source>
        <dbReference type="Proteomes" id="UP000059680"/>
    </source>
</evidence>
<feature type="region of interest" description="Disordered" evidence="1">
    <location>
        <begin position="70"/>
        <end position="89"/>
    </location>
</feature>
<evidence type="ECO:0000313" key="2">
    <source>
        <dbReference type="EMBL" id="BAS97506.1"/>
    </source>
</evidence>
<evidence type="ECO:0000256" key="1">
    <source>
        <dbReference type="SAM" id="MobiDB-lite"/>
    </source>
</evidence>
<sequence>MMNGIHRVLFLPKVRSQKFVLYQHKSTLFIIYPMKSSAHNYSNTHIQTKCHSSINTLAITGSSNLSLDTYTMGEDSGGGDERSHRGRLPHRGCSGVAAGVAGCDDGGGAGCGAARRLPGGACDGRRQRRSGGAAARSA</sequence>
<name>A0A0P0WWA4_ORYSJ</name>
<proteinExistence type="predicted"/>
<dbReference type="Gramene" id="Os06t0320801-01">
    <property type="protein sequence ID" value="Os06t0320801-01"/>
    <property type="gene ID" value="Os06g0320801"/>
</dbReference>
<gene>
    <name evidence="2" type="ordered locus">Os06g0320801</name>
    <name evidence="2" type="ORF">OSNPB_060320801</name>
</gene>
<protein>
    <submittedName>
        <fullName evidence="2">Os06g0320801 protein</fullName>
    </submittedName>
</protein>
<reference evidence="2 3" key="3">
    <citation type="journal article" date="2013" name="Rice">
        <title>Improvement of the Oryza sativa Nipponbare reference genome using next generation sequence and optical map data.</title>
        <authorList>
            <person name="Kawahara Y."/>
            <person name="de la Bastide M."/>
            <person name="Hamilton J.P."/>
            <person name="Kanamori H."/>
            <person name="McCombie W.R."/>
            <person name="Ouyang S."/>
            <person name="Schwartz D.C."/>
            <person name="Tanaka T."/>
            <person name="Wu J."/>
            <person name="Zhou S."/>
            <person name="Childs K.L."/>
            <person name="Davidson R.M."/>
            <person name="Lin H."/>
            <person name="Quesada-Ocampo L."/>
            <person name="Vaillancourt B."/>
            <person name="Sakai H."/>
            <person name="Lee S.S."/>
            <person name="Kim J."/>
            <person name="Numa H."/>
            <person name="Itoh T."/>
            <person name="Buell C.R."/>
            <person name="Matsumoto T."/>
        </authorList>
    </citation>
    <scope>NUCLEOTIDE SEQUENCE [LARGE SCALE GENOMIC DNA]</scope>
    <source>
        <strain evidence="3">cv. Nipponbare</strain>
    </source>
</reference>
<dbReference type="InParanoid" id="A0A0P0WWA4"/>
<reference evidence="2 3" key="2">
    <citation type="journal article" date="2013" name="Plant Cell Physiol.">
        <title>Rice Annotation Project Database (RAP-DB): an integrative and interactive database for rice genomics.</title>
        <authorList>
            <person name="Sakai H."/>
            <person name="Lee S.S."/>
            <person name="Tanaka T."/>
            <person name="Numa H."/>
            <person name="Kim J."/>
            <person name="Kawahara Y."/>
            <person name="Wakimoto H."/>
            <person name="Yang C.C."/>
            <person name="Iwamoto M."/>
            <person name="Abe T."/>
            <person name="Yamada Y."/>
            <person name="Muto A."/>
            <person name="Inokuchi H."/>
            <person name="Ikemura T."/>
            <person name="Matsumoto T."/>
            <person name="Sasaki T."/>
            <person name="Itoh T."/>
        </authorList>
    </citation>
    <scope>NUCLEOTIDE SEQUENCE [LARGE SCALE GENOMIC DNA]</scope>
    <source>
        <strain evidence="3">cv. Nipponbare</strain>
    </source>
</reference>
<dbReference type="Proteomes" id="UP000059680">
    <property type="component" value="Chromosome 6"/>
</dbReference>